<dbReference type="Gene3D" id="1.20.144.10">
    <property type="entry name" value="Phosphatidic acid phosphatase type 2/haloperoxidase"/>
    <property type="match status" value="2"/>
</dbReference>
<gene>
    <name evidence="3" type="ORF">SSV_1624</name>
</gene>
<keyword evidence="1" id="KW-0812">Transmembrane</keyword>
<proteinExistence type="predicted"/>
<feature type="transmembrane region" description="Helical" evidence="1">
    <location>
        <begin position="128"/>
        <end position="145"/>
    </location>
</feature>
<feature type="transmembrane region" description="Helical" evidence="1">
    <location>
        <begin position="87"/>
        <end position="108"/>
    </location>
</feature>
<name>A0A0B7GRR2_STRSA</name>
<feature type="transmembrane region" description="Helical" evidence="1">
    <location>
        <begin position="184"/>
        <end position="202"/>
    </location>
</feature>
<feature type="transmembrane region" description="Helical" evidence="1">
    <location>
        <begin position="61"/>
        <end position="80"/>
    </location>
</feature>
<dbReference type="PANTHER" id="PTHR14969:SF13">
    <property type="entry name" value="AT30094P"/>
    <property type="match status" value="1"/>
</dbReference>
<dbReference type="SMART" id="SM00014">
    <property type="entry name" value="acidPPc"/>
    <property type="match status" value="1"/>
</dbReference>
<evidence type="ECO:0000313" key="3">
    <source>
        <dbReference type="EMBL" id="CEL90913.1"/>
    </source>
</evidence>
<feature type="domain" description="Phosphatidic acid phosphatase type 2/haloperoxidase" evidence="2">
    <location>
        <begin position="88"/>
        <end position="199"/>
    </location>
</feature>
<feature type="transmembrane region" description="Helical" evidence="1">
    <location>
        <begin position="157"/>
        <end position="178"/>
    </location>
</feature>
<dbReference type="AlphaFoldDB" id="A0A0B7GRR2"/>
<evidence type="ECO:0000259" key="2">
    <source>
        <dbReference type="SMART" id="SM00014"/>
    </source>
</evidence>
<dbReference type="InterPro" id="IPR036938">
    <property type="entry name" value="PAP2/HPO_sf"/>
</dbReference>
<dbReference type="Proteomes" id="UP000183504">
    <property type="component" value="Unassembled WGS sequence"/>
</dbReference>
<sequence>MKNKQSYLTKGSFALLLFVMLGYMVKFYPEQLTSLDTPIQARLRGDLPAALTTFFKLVTSVIDPMGIIIWVSALALFFLYKKWKLEAALLAGNLVLHGILIKLIKLVYHRSRPSLSHLVEESGYSFPSGHSMATAIVLGTLIIIAQQRFQNQKIKRLVQGLLLVYIFTVMASRVYLGVHYPTDVIGGALMGYAILNIEFPFYDKLRFQWRFKGKQK</sequence>
<organism evidence="3 4">
    <name type="scientific">Streptococcus sanguinis</name>
    <dbReference type="NCBI Taxonomy" id="1305"/>
    <lineage>
        <taxon>Bacteria</taxon>
        <taxon>Bacillati</taxon>
        <taxon>Bacillota</taxon>
        <taxon>Bacilli</taxon>
        <taxon>Lactobacillales</taxon>
        <taxon>Streptococcaceae</taxon>
        <taxon>Streptococcus</taxon>
    </lineage>
</organism>
<dbReference type="CDD" id="cd03392">
    <property type="entry name" value="PAP2_like_2"/>
    <property type="match status" value="1"/>
</dbReference>
<evidence type="ECO:0000313" key="4">
    <source>
        <dbReference type="Proteomes" id="UP000183504"/>
    </source>
</evidence>
<protein>
    <recommendedName>
        <fullName evidence="2">Phosphatidic acid phosphatase type 2/haloperoxidase domain-containing protein</fullName>
    </recommendedName>
</protein>
<dbReference type="EMBL" id="CDMW01000001">
    <property type="protein sequence ID" value="CEL90913.1"/>
    <property type="molecule type" value="Genomic_DNA"/>
</dbReference>
<keyword evidence="1" id="KW-0472">Membrane</keyword>
<reference evidence="3 4" key="1">
    <citation type="submission" date="2015-01" db="EMBL/GenBank/DDBJ databases">
        <authorList>
            <person name="Pelicic Vladimir"/>
        </authorList>
    </citation>
    <scope>NUCLEOTIDE SEQUENCE [LARGE SCALE GENOMIC DNA]</scope>
    <source>
        <strain evidence="3 4">2908</strain>
    </source>
</reference>
<dbReference type="RefSeq" id="WP_072074423.1">
    <property type="nucleotide sequence ID" value="NZ_CDMW01000001.1"/>
</dbReference>
<keyword evidence="1" id="KW-1133">Transmembrane helix</keyword>
<dbReference type="InterPro" id="IPR000326">
    <property type="entry name" value="PAP2/HPO"/>
</dbReference>
<feature type="transmembrane region" description="Helical" evidence="1">
    <location>
        <begin position="7"/>
        <end position="25"/>
    </location>
</feature>
<evidence type="ECO:0000256" key="1">
    <source>
        <dbReference type="SAM" id="Phobius"/>
    </source>
</evidence>
<dbReference type="SUPFAM" id="SSF48317">
    <property type="entry name" value="Acid phosphatase/Vanadium-dependent haloperoxidase"/>
    <property type="match status" value="1"/>
</dbReference>
<accession>A0A0B7GRR2</accession>
<dbReference type="Pfam" id="PF01569">
    <property type="entry name" value="PAP2"/>
    <property type="match status" value="1"/>
</dbReference>
<dbReference type="PANTHER" id="PTHR14969">
    <property type="entry name" value="SPHINGOSINE-1-PHOSPHATE PHOSPHOHYDROLASE"/>
    <property type="match status" value="1"/>
</dbReference>